<evidence type="ECO:0000313" key="7">
    <source>
        <dbReference type="Proteomes" id="UP000663866"/>
    </source>
</evidence>
<dbReference type="PANTHER" id="PTHR22948">
    <property type="entry name" value="TUDOR DOMAIN CONTAINING PROTEIN"/>
    <property type="match status" value="1"/>
</dbReference>
<dbReference type="Pfam" id="PF00567">
    <property type="entry name" value="TUDOR"/>
    <property type="match status" value="1"/>
</dbReference>
<evidence type="ECO:0000313" key="3">
    <source>
        <dbReference type="EMBL" id="CAF2034199.1"/>
    </source>
</evidence>
<dbReference type="Gene3D" id="2.30.30.140">
    <property type="match status" value="1"/>
</dbReference>
<evidence type="ECO:0000259" key="2">
    <source>
        <dbReference type="PROSITE" id="PS50304"/>
    </source>
</evidence>
<feature type="compositionally biased region" description="Polar residues" evidence="1">
    <location>
        <begin position="70"/>
        <end position="79"/>
    </location>
</feature>
<dbReference type="Proteomes" id="UP000663866">
    <property type="component" value="Unassembled WGS sequence"/>
</dbReference>
<dbReference type="InterPro" id="IPR002999">
    <property type="entry name" value="Tudor"/>
</dbReference>
<comment type="caution">
    <text evidence="5">The sequence shown here is derived from an EMBL/GenBank/DDBJ whole genome shotgun (WGS) entry which is preliminary data.</text>
</comment>
<evidence type="ECO:0000256" key="1">
    <source>
        <dbReference type="SAM" id="MobiDB-lite"/>
    </source>
</evidence>
<dbReference type="Proteomes" id="UP000663856">
    <property type="component" value="Unassembled WGS sequence"/>
</dbReference>
<protein>
    <recommendedName>
        <fullName evidence="2">Tudor domain-containing protein</fullName>
    </recommendedName>
</protein>
<dbReference type="EMBL" id="CAJNRF010002206">
    <property type="protein sequence ID" value="CAF2034199.1"/>
    <property type="molecule type" value="Genomic_DNA"/>
</dbReference>
<feature type="region of interest" description="Disordered" evidence="1">
    <location>
        <begin position="1"/>
        <end position="79"/>
    </location>
</feature>
<feature type="domain" description="Tudor" evidence="2">
    <location>
        <begin position="142"/>
        <end position="204"/>
    </location>
</feature>
<dbReference type="Proteomes" id="UP000663887">
    <property type="component" value="Unassembled WGS sequence"/>
</dbReference>
<dbReference type="PANTHER" id="PTHR22948:SF29">
    <property type="entry name" value="FI02030P-RELATED"/>
    <property type="match status" value="1"/>
</dbReference>
<dbReference type="Gene3D" id="2.40.50.90">
    <property type="match status" value="1"/>
</dbReference>
<dbReference type="EMBL" id="CAJOBG010000554">
    <property type="protein sequence ID" value="CAF3829269.1"/>
    <property type="molecule type" value="Genomic_DNA"/>
</dbReference>
<dbReference type="EMBL" id="CAJNRG010010601">
    <property type="protein sequence ID" value="CAF2124070.1"/>
    <property type="molecule type" value="Genomic_DNA"/>
</dbReference>
<evidence type="ECO:0000313" key="4">
    <source>
        <dbReference type="EMBL" id="CAF2124070.1"/>
    </source>
</evidence>
<dbReference type="PROSITE" id="PS50304">
    <property type="entry name" value="TUDOR"/>
    <property type="match status" value="1"/>
</dbReference>
<reference evidence="5" key="1">
    <citation type="submission" date="2021-02" db="EMBL/GenBank/DDBJ databases">
        <authorList>
            <person name="Nowell W R."/>
        </authorList>
    </citation>
    <scope>NUCLEOTIDE SEQUENCE</scope>
</reference>
<organism evidence="5 7">
    <name type="scientific">Rotaria magnacalcarata</name>
    <dbReference type="NCBI Taxonomy" id="392030"/>
    <lineage>
        <taxon>Eukaryota</taxon>
        <taxon>Metazoa</taxon>
        <taxon>Spiralia</taxon>
        <taxon>Gnathifera</taxon>
        <taxon>Rotifera</taxon>
        <taxon>Eurotatoria</taxon>
        <taxon>Bdelloidea</taxon>
        <taxon>Philodinida</taxon>
        <taxon>Philodinidae</taxon>
        <taxon>Rotaria</taxon>
    </lineage>
</organism>
<dbReference type="EMBL" id="CAJOBF010000596">
    <property type="protein sequence ID" value="CAF3841293.1"/>
    <property type="molecule type" value="Genomic_DNA"/>
</dbReference>
<evidence type="ECO:0000313" key="6">
    <source>
        <dbReference type="EMBL" id="CAF3841293.1"/>
    </source>
</evidence>
<feature type="compositionally biased region" description="Polar residues" evidence="1">
    <location>
        <begin position="52"/>
        <end position="61"/>
    </location>
</feature>
<dbReference type="SMART" id="SM00333">
    <property type="entry name" value="TUDOR"/>
    <property type="match status" value="1"/>
</dbReference>
<dbReference type="InterPro" id="IPR050621">
    <property type="entry name" value="Tudor_domain_containing"/>
</dbReference>
<feature type="compositionally biased region" description="Polar residues" evidence="1">
    <location>
        <begin position="14"/>
        <end position="32"/>
    </location>
</feature>
<dbReference type="Proteomes" id="UP000663842">
    <property type="component" value="Unassembled WGS sequence"/>
</dbReference>
<accession>A0A819D424</accession>
<name>A0A819D424_9BILA</name>
<proteinExistence type="predicted"/>
<dbReference type="AlphaFoldDB" id="A0A819D424"/>
<sequence length="322" mass="37412">MDSSRRSLRHLEPKNSSSETSTNDPQRSSTIDSGRGSFATAERTPTLDRATTDTASSSLSRDTPLDDNDNNAQEDLQQNKTICIRPQRVMVHKCYEQSYVSHIDHPSAFFIQLACFREKCEQLHVEINEFYSKKPTTNTLSSWKRGDYCIVKYNDGEFYRARIIAAPKENKTINSYDVVYIDYGNWNQVPSTDIRSIERKFTDFPAQAIPCSLHKSLPINSTWCKNPDAMDFFEDLVFNKYVDVIFHSRSPRNYWPLSFAELKLSSSKSNVHECMLKKHLIKEVSDEKIFQEFYHLLQPADHIIYSIPYEDEEHDDDNDDYP</sequence>
<evidence type="ECO:0000313" key="5">
    <source>
        <dbReference type="EMBL" id="CAF3829269.1"/>
    </source>
</evidence>
<gene>
    <name evidence="5" type="ORF">OVN521_LOCUS5546</name>
    <name evidence="6" type="ORF">UXM345_LOCUS7241</name>
    <name evidence="3" type="ORF">WKI299_LOCUS7319</name>
    <name evidence="4" type="ORF">XDN619_LOCUS23359</name>
</gene>
<dbReference type="SUPFAM" id="SSF63748">
    <property type="entry name" value="Tudor/PWWP/MBT"/>
    <property type="match status" value="1"/>
</dbReference>
<dbReference type="InterPro" id="IPR035437">
    <property type="entry name" value="SNase_OB-fold_sf"/>
</dbReference>
<dbReference type="FunFam" id="2.30.30.140:FF:000018">
    <property type="entry name" value="Serine/threonine-protein kinase 31"/>
    <property type="match status" value="1"/>
</dbReference>
<keyword evidence="7" id="KW-1185">Reference proteome</keyword>